<dbReference type="InterPro" id="IPR036086">
    <property type="entry name" value="ParB/Sulfiredoxin_sf"/>
</dbReference>
<evidence type="ECO:0000313" key="2">
    <source>
        <dbReference type="EMBL" id="KKM98624.1"/>
    </source>
</evidence>
<reference evidence="2" key="1">
    <citation type="journal article" date="2015" name="Nature">
        <title>Complex archaea that bridge the gap between prokaryotes and eukaryotes.</title>
        <authorList>
            <person name="Spang A."/>
            <person name="Saw J.H."/>
            <person name="Jorgensen S.L."/>
            <person name="Zaremba-Niedzwiedzka K."/>
            <person name="Martijn J."/>
            <person name="Lind A.E."/>
            <person name="van Eijk R."/>
            <person name="Schleper C."/>
            <person name="Guy L."/>
            <person name="Ettema T.J."/>
        </authorList>
    </citation>
    <scope>NUCLEOTIDE SEQUENCE</scope>
</reference>
<sequence length="259" mass="28656">MKTLPLEKIRLDGDTQPRAAIDQEVVDEYTFLYRHPPSHLPALTVFYDGANWWLADGFHRWHAAKKAGLDKLPCEVHQGSKEDAQWYAVAANQTHGLRRSNADKAKAVKAALKHPKGAKMSDRKIAEYVGVTDKTVAKYRAELEGRSEIPNAETRTDTAGREQPARKPREGFSSTDPLPCSDCGGEDFHEDGTCASCIQDADQGEEVEVKPNDPGDPATILKCNIRDVVQEWMKNVDGANRMVAACVLENCAAELREQA</sequence>
<gene>
    <name evidence="2" type="ORF">LCGC14_1156070</name>
</gene>
<accession>A0A0F9LU00</accession>
<dbReference type="CDD" id="cd16387">
    <property type="entry name" value="ParB_N_Srx"/>
    <property type="match status" value="1"/>
</dbReference>
<dbReference type="SUPFAM" id="SSF110849">
    <property type="entry name" value="ParB/Sulfiredoxin"/>
    <property type="match status" value="1"/>
</dbReference>
<dbReference type="AlphaFoldDB" id="A0A0F9LU00"/>
<dbReference type="Gene3D" id="3.90.1530.10">
    <property type="entry name" value="Conserved hypothetical protein from pyrococcus furiosus pfu- 392566-001, ParB domain"/>
    <property type="match status" value="1"/>
</dbReference>
<organism evidence="2">
    <name type="scientific">marine sediment metagenome</name>
    <dbReference type="NCBI Taxonomy" id="412755"/>
    <lineage>
        <taxon>unclassified sequences</taxon>
        <taxon>metagenomes</taxon>
        <taxon>ecological metagenomes</taxon>
    </lineage>
</organism>
<feature type="region of interest" description="Disordered" evidence="1">
    <location>
        <begin position="147"/>
        <end position="178"/>
    </location>
</feature>
<protein>
    <recommendedName>
        <fullName evidence="3">ParB/Sulfiredoxin domain-containing protein</fullName>
    </recommendedName>
</protein>
<evidence type="ECO:0008006" key="3">
    <source>
        <dbReference type="Google" id="ProtNLM"/>
    </source>
</evidence>
<name>A0A0F9LU00_9ZZZZ</name>
<comment type="caution">
    <text evidence="2">The sequence shown here is derived from an EMBL/GenBank/DDBJ whole genome shotgun (WGS) entry which is preliminary data.</text>
</comment>
<dbReference type="EMBL" id="LAZR01005596">
    <property type="protein sequence ID" value="KKM98624.1"/>
    <property type="molecule type" value="Genomic_DNA"/>
</dbReference>
<proteinExistence type="predicted"/>
<feature type="compositionally biased region" description="Basic and acidic residues" evidence="1">
    <location>
        <begin position="154"/>
        <end position="170"/>
    </location>
</feature>
<evidence type="ECO:0000256" key="1">
    <source>
        <dbReference type="SAM" id="MobiDB-lite"/>
    </source>
</evidence>